<dbReference type="AlphaFoldDB" id="A0A6J4JIE6"/>
<feature type="transmembrane region" description="Helical" evidence="2">
    <location>
        <begin position="492"/>
        <end position="511"/>
    </location>
</feature>
<dbReference type="Gene3D" id="2.120.10.10">
    <property type="match status" value="3"/>
</dbReference>
<evidence type="ECO:0000256" key="3">
    <source>
        <dbReference type="SAM" id="SignalP"/>
    </source>
</evidence>
<name>A0A6J4JIE6_9ACTN</name>
<keyword evidence="3" id="KW-0732">Signal</keyword>
<evidence type="ECO:0000256" key="1">
    <source>
        <dbReference type="SAM" id="MobiDB-lite"/>
    </source>
</evidence>
<proteinExistence type="predicted"/>
<dbReference type="SUPFAM" id="SSF110296">
    <property type="entry name" value="Oligoxyloglucan reducing end-specific cellobiohydrolase"/>
    <property type="match status" value="1"/>
</dbReference>
<feature type="signal peptide" evidence="3">
    <location>
        <begin position="1"/>
        <end position="26"/>
    </location>
</feature>
<evidence type="ECO:0000256" key="2">
    <source>
        <dbReference type="SAM" id="Phobius"/>
    </source>
</evidence>
<sequence length="518" mass="55469">MARRGRWAVSLVGAISVAVATSPSGAQESSSRPAVTAAVQVTGNPAPVRFHNTPQIARNPTNGELVVVESDVRGTRKCAVHVSTDEGRTWAAGGDPMVEPVTDCGFYGEYGPYATLAFGKNGDLYVAFVASEFLNRARNDIPRHVFLARSTDSGRTFDTTRVFDAPDGNPDQGLNKGPMLAVDPNAPERVYVGWRQGIFAANAKEKLKTNIAASSDGGRTFGRPMEVTDERGGDYPGLAVDGEGTVHGIYWTRTFPPGASNTPGPPRPIQYVRSTDRGRTWSKGETIDPGNQSTPRPPVLAADPKSSAVYMVWYTNAEVNNQAPGFEGFHDVFLRASTNGGRSWGDRVMVNDDRTKANQFEPGVSVAPNGRLDIAWYDFRHSPAPPVPTVGQGAERGVSDIYYASSSDQGRTVSPNVRITDRGADRNLGGWKFDSKFNVGISSTEDTVYFAWQDPRNAILDTDAEDVYSASLALDGRTADGPDTGGGGVPGWLLLGAGVLLGMGLASILLWRIRAARS</sequence>
<feature type="region of interest" description="Disordered" evidence="1">
    <location>
        <begin position="276"/>
        <end position="299"/>
    </location>
</feature>
<protein>
    <submittedName>
        <fullName evidence="4">GH33 / GH93</fullName>
    </submittedName>
</protein>
<feature type="chain" id="PRO_5039114343" evidence="3">
    <location>
        <begin position="27"/>
        <end position="518"/>
    </location>
</feature>
<evidence type="ECO:0000313" key="4">
    <source>
        <dbReference type="EMBL" id="CAA9278963.1"/>
    </source>
</evidence>
<keyword evidence="2" id="KW-0472">Membrane</keyword>
<dbReference type="EMBL" id="CADCTB010000223">
    <property type="protein sequence ID" value="CAA9278963.1"/>
    <property type="molecule type" value="Genomic_DNA"/>
</dbReference>
<organism evidence="4">
    <name type="scientific">uncultured Acidimicrobiales bacterium</name>
    <dbReference type="NCBI Taxonomy" id="310071"/>
    <lineage>
        <taxon>Bacteria</taxon>
        <taxon>Bacillati</taxon>
        <taxon>Actinomycetota</taxon>
        <taxon>Acidimicrobiia</taxon>
        <taxon>Acidimicrobiales</taxon>
        <taxon>environmental samples</taxon>
    </lineage>
</organism>
<dbReference type="CDD" id="cd15482">
    <property type="entry name" value="Sialidase_non-viral"/>
    <property type="match status" value="2"/>
</dbReference>
<accession>A0A6J4JIE6</accession>
<reference evidence="4" key="1">
    <citation type="submission" date="2020-02" db="EMBL/GenBank/DDBJ databases">
        <authorList>
            <person name="Meier V. D."/>
        </authorList>
    </citation>
    <scope>NUCLEOTIDE SEQUENCE</scope>
    <source>
        <strain evidence="4">AVDCRST_MAG10</strain>
    </source>
</reference>
<gene>
    <name evidence="4" type="ORF">AVDCRST_MAG10-3769</name>
</gene>
<keyword evidence="2" id="KW-0812">Transmembrane</keyword>
<keyword evidence="2" id="KW-1133">Transmembrane helix</keyword>